<dbReference type="RefSeq" id="WP_249060946.1">
    <property type="nucleotide sequence ID" value="NZ_JALZWP010000036.1"/>
</dbReference>
<evidence type="ECO:0000313" key="1">
    <source>
        <dbReference type="EMBL" id="MCL1630294.1"/>
    </source>
</evidence>
<evidence type="ECO:0000313" key="2">
    <source>
        <dbReference type="Proteomes" id="UP001202550"/>
    </source>
</evidence>
<proteinExistence type="predicted"/>
<protein>
    <submittedName>
        <fullName evidence="1">Uncharacterized protein</fullName>
    </submittedName>
</protein>
<accession>A0ABT0M630</accession>
<comment type="caution">
    <text evidence="1">The sequence shown here is derived from an EMBL/GenBank/DDBJ whole genome shotgun (WGS) entry which is preliminary data.</text>
</comment>
<organism evidence="1 2">
    <name type="scientific">Roseinatronobacter domitianus</name>
    <dbReference type="NCBI Taxonomy" id="2940293"/>
    <lineage>
        <taxon>Bacteria</taxon>
        <taxon>Pseudomonadati</taxon>
        <taxon>Pseudomonadota</taxon>
        <taxon>Alphaproteobacteria</taxon>
        <taxon>Rhodobacterales</taxon>
        <taxon>Paracoccaceae</taxon>
        <taxon>Roseinatronobacter</taxon>
    </lineage>
</organism>
<keyword evidence="2" id="KW-1185">Reference proteome</keyword>
<dbReference type="EMBL" id="JALZWP010000036">
    <property type="protein sequence ID" value="MCL1630294.1"/>
    <property type="molecule type" value="Genomic_DNA"/>
</dbReference>
<dbReference type="Proteomes" id="UP001202550">
    <property type="component" value="Unassembled WGS sequence"/>
</dbReference>
<name>A0ABT0M630_9RHOB</name>
<gene>
    <name evidence="1" type="ORF">M3N55_16395</name>
</gene>
<reference evidence="1 2" key="1">
    <citation type="submission" date="2022-05" db="EMBL/GenBank/DDBJ databases">
        <title>Seasonal and diel survey of microbial diversity of the Tyrrhenian coast.</title>
        <authorList>
            <person name="Gattoni G."/>
            <person name="Corral P."/>
        </authorList>
    </citation>
    <scope>NUCLEOTIDE SEQUENCE [LARGE SCALE GENOMIC DNA]</scope>
    <source>
        <strain evidence="1 2">V10</strain>
    </source>
</reference>
<sequence length="586" mass="64449">MTARVSDPMRRDVPGLALLKGAPTIADLFLDGEPLTRHLGWPETLVCMDRAIERLFAFFRAQYDLPNRHDTDLLLFEGGWIYAKRDGIAGPVLWLFLLEQIKAARARSDLTDRVGSGAELHVTEGLRAPEPFIQALRDEFGWSTPDPAQFPSGRAAVMFTKLDRIGMWRYLLRSCLRVGLARPTLRAAKDKATRLLVSTASFEKHRYGPLIADLRAKGYSLTGVQPKERPWARSDGYPDGIVSAHHEGGGPGAVMRAAALALRLALRQMRIAPRLNQVDPVMAPMFRYKIPHLFHVALHAICLERMARRVSPAAFLRNGNYNTPDERRTNFACRRAGVPTLVVTPRALSPRMPAMPIDYSQEHKSLPAGFIVSDLHSARLLSGWGVPDEKVSLGSRELMVDDRAISAPDPDAVPVLLILLDNAMNSPAMLGDILANLPPDARYHLRIRANPVWPMDKMPTLMAQLEGVTWENATGKPLEDVVTPGRTLAITPCSGVGADCVRCGSALLSMPYLSSNAPAHADVLETTGRICLDRPALAKQLRVLANIATLHARCLEDRARLTASIAPAPRPLIDAVQAQLERFAQG</sequence>